<dbReference type="EMBL" id="PCWR01000013">
    <property type="protein sequence ID" value="PIR07547.1"/>
    <property type="molecule type" value="Genomic_DNA"/>
</dbReference>
<protein>
    <recommendedName>
        <fullName evidence="3">DUF3800 domain-containing protein</fullName>
    </recommendedName>
</protein>
<reference evidence="1 2" key="1">
    <citation type="submission" date="2017-09" db="EMBL/GenBank/DDBJ databases">
        <title>Depth-based differentiation of microbial function through sediment-hosted aquifers and enrichment of novel symbionts in the deep terrestrial subsurface.</title>
        <authorList>
            <person name="Probst A.J."/>
            <person name="Ladd B."/>
            <person name="Jarett J.K."/>
            <person name="Geller-Mcgrath D.E."/>
            <person name="Sieber C.M."/>
            <person name="Emerson J.B."/>
            <person name="Anantharaman K."/>
            <person name="Thomas B.C."/>
            <person name="Malmstrom R."/>
            <person name="Stieglmeier M."/>
            <person name="Klingl A."/>
            <person name="Woyke T."/>
            <person name="Ryan C.M."/>
            <person name="Banfield J.F."/>
        </authorList>
    </citation>
    <scope>NUCLEOTIDE SEQUENCE [LARGE SCALE GENOMIC DNA]</scope>
    <source>
        <strain evidence="1">CG11_big_fil_rev_8_21_14_0_20_38_23</strain>
    </source>
</reference>
<dbReference type="AlphaFoldDB" id="A0A2H0NF75"/>
<evidence type="ECO:0000313" key="1">
    <source>
        <dbReference type="EMBL" id="PIR07547.1"/>
    </source>
</evidence>
<evidence type="ECO:0008006" key="3">
    <source>
        <dbReference type="Google" id="ProtNLM"/>
    </source>
</evidence>
<dbReference type="Proteomes" id="UP000228867">
    <property type="component" value="Unassembled WGS sequence"/>
</dbReference>
<organism evidence="1 2">
    <name type="scientific">Candidatus Jorgensenbacteria bacterium CG11_big_fil_rev_8_21_14_0_20_38_23</name>
    <dbReference type="NCBI Taxonomy" id="1974594"/>
    <lineage>
        <taxon>Bacteria</taxon>
        <taxon>Candidatus Joergenseniibacteriota</taxon>
    </lineage>
</organism>
<name>A0A2H0NF75_9BACT</name>
<evidence type="ECO:0000313" key="2">
    <source>
        <dbReference type="Proteomes" id="UP000228867"/>
    </source>
</evidence>
<dbReference type="Pfam" id="PF12686">
    <property type="entry name" value="DUF3800"/>
    <property type="match status" value="1"/>
</dbReference>
<accession>A0A2H0NF75</accession>
<comment type="caution">
    <text evidence="1">The sequence shown here is derived from an EMBL/GenBank/DDBJ whole genome shotgun (WGS) entry which is preliminary data.</text>
</comment>
<dbReference type="InterPro" id="IPR024524">
    <property type="entry name" value="DUF3800"/>
</dbReference>
<gene>
    <name evidence="1" type="ORF">COV54_00495</name>
</gene>
<sequence length="259" mass="30743">MLTNKHFKDIKTAFCFLDETGLIHSERDKFFALGIIKCGNPEKIYNKIRKIRQEYNYNEELKWANLNRKIRFDVAREIFNIFLSEDVQFNCIILNKDELDFEKYYNNDLYKVYGNFTVTLLKLIIGKDPEEVLIVLADDYFTPDGTDIEVVIKKFTNDHYKNFVVAGVCQINSKFSDVLQVTDLILGAILYDLKKQRGLIQKQNAYKRKFLNFIYQKLKIRKSFFKNIFGFDTRNYVLSGDKIRATIFDCKRSKRKMED</sequence>
<proteinExistence type="predicted"/>